<dbReference type="Proteomes" id="UP000838686">
    <property type="component" value="Unassembled WGS sequence"/>
</dbReference>
<protein>
    <recommendedName>
        <fullName evidence="4">DUF2569 domain-containing protein</fullName>
    </recommendedName>
</protein>
<reference evidence="2" key="1">
    <citation type="submission" date="2022-01" db="EMBL/GenBank/DDBJ databases">
        <authorList>
            <person name="Criscuolo A."/>
        </authorList>
    </citation>
    <scope>NUCLEOTIDE SEQUENCE</scope>
    <source>
        <strain evidence="2">CIP111893</strain>
    </source>
</reference>
<evidence type="ECO:0000313" key="3">
    <source>
        <dbReference type="Proteomes" id="UP000838686"/>
    </source>
</evidence>
<keyword evidence="1" id="KW-0472">Membrane</keyword>
<accession>A0ABM9CEK7</accession>
<dbReference type="EMBL" id="CAKMMF010000019">
    <property type="protein sequence ID" value="CAH1211653.1"/>
    <property type="molecule type" value="Genomic_DNA"/>
</dbReference>
<keyword evidence="1" id="KW-1133">Transmembrane helix</keyword>
<feature type="transmembrane region" description="Helical" evidence="1">
    <location>
        <begin position="75"/>
        <end position="93"/>
    </location>
</feature>
<comment type="caution">
    <text evidence="2">The sequence shown here is derived from an EMBL/GenBank/DDBJ whole genome shotgun (WGS) entry which is preliminary data.</text>
</comment>
<dbReference type="Pfam" id="PF10754">
    <property type="entry name" value="DUF2569"/>
    <property type="match status" value="1"/>
</dbReference>
<feature type="transmembrane region" description="Helical" evidence="1">
    <location>
        <begin position="134"/>
        <end position="154"/>
    </location>
</feature>
<feature type="transmembrane region" description="Helical" evidence="1">
    <location>
        <begin position="102"/>
        <end position="122"/>
    </location>
</feature>
<keyword evidence="1" id="KW-0812">Transmembrane</keyword>
<dbReference type="InterPro" id="IPR019690">
    <property type="entry name" value="DUF2569"/>
</dbReference>
<sequence length="165" mass="19379">MESNEREKYPTPFGVSGLGGWLIFIQIGMFLAIWQTIDSLSKGMQLINSEDWKLLITETSVRYHALWEPLVSFKLLYSFLYLLFIAIILILFYQKKAILPRLMIILFSVATAYSFIELILTYQIPSVQQSENNIMIREFIRSLAFCAIWIPYFLKSERVENTFVR</sequence>
<feature type="transmembrane region" description="Helical" evidence="1">
    <location>
        <begin position="12"/>
        <end position="34"/>
    </location>
</feature>
<evidence type="ECO:0000313" key="2">
    <source>
        <dbReference type="EMBL" id="CAH1211653.1"/>
    </source>
</evidence>
<name>A0ABM9CEK7_9BACL</name>
<evidence type="ECO:0000256" key="1">
    <source>
        <dbReference type="SAM" id="Phobius"/>
    </source>
</evidence>
<organism evidence="2 3">
    <name type="scientific">Paenibacillus plantiphilus</name>
    <dbReference type="NCBI Taxonomy" id="2905650"/>
    <lineage>
        <taxon>Bacteria</taxon>
        <taxon>Bacillati</taxon>
        <taxon>Bacillota</taxon>
        <taxon>Bacilli</taxon>
        <taxon>Bacillales</taxon>
        <taxon>Paenibacillaceae</taxon>
        <taxon>Paenibacillus</taxon>
    </lineage>
</organism>
<gene>
    <name evidence="2" type="ORF">PAECIP111893_03450</name>
</gene>
<proteinExistence type="predicted"/>
<evidence type="ECO:0008006" key="4">
    <source>
        <dbReference type="Google" id="ProtNLM"/>
    </source>
</evidence>
<keyword evidence="3" id="KW-1185">Reference proteome</keyword>